<dbReference type="InterPro" id="IPR033116">
    <property type="entry name" value="TRYPSIN_SER"/>
</dbReference>
<dbReference type="GO" id="GO:0005576">
    <property type="term" value="C:extracellular region"/>
    <property type="evidence" value="ECO:0007669"/>
    <property type="project" value="UniProtKB-SubCell"/>
</dbReference>
<evidence type="ECO:0000256" key="3">
    <source>
        <dbReference type="ARBA" id="ARBA00023157"/>
    </source>
</evidence>
<dbReference type="PRINTS" id="PR00722">
    <property type="entry name" value="CHYMOTRYPSIN"/>
</dbReference>
<reference evidence="8" key="3">
    <citation type="submission" date="2022-06" db="UniProtKB">
        <authorList>
            <consortium name="EnsemblMetazoa"/>
        </authorList>
    </citation>
    <scope>IDENTIFICATION</scope>
</reference>
<evidence type="ECO:0000256" key="4">
    <source>
        <dbReference type="RuleBase" id="RU363034"/>
    </source>
</evidence>
<dbReference type="FunFam" id="2.40.10.10:FF:000038">
    <property type="entry name" value="Serine protease"/>
    <property type="match status" value="1"/>
</dbReference>
<evidence type="ECO:0000313" key="9">
    <source>
        <dbReference type="Proteomes" id="UP000070412"/>
    </source>
</evidence>
<dbReference type="GO" id="GO:0004252">
    <property type="term" value="F:serine-type endopeptidase activity"/>
    <property type="evidence" value="ECO:0007669"/>
    <property type="project" value="InterPro"/>
</dbReference>
<dbReference type="InterPro" id="IPR009003">
    <property type="entry name" value="Peptidase_S1_PA"/>
</dbReference>
<dbReference type="Gene3D" id="2.40.10.10">
    <property type="entry name" value="Trypsin-like serine proteases"/>
    <property type="match status" value="1"/>
</dbReference>
<dbReference type="CDD" id="cd00190">
    <property type="entry name" value="Tryp_SPc"/>
    <property type="match status" value="1"/>
</dbReference>
<dbReference type="Pfam" id="PF00089">
    <property type="entry name" value="Trypsin"/>
    <property type="match status" value="1"/>
</dbReference>
<dbReference type="EMBL" id="WVUK01000037">
    <property type="protein sequence ID" value="KAF7496136.1"/>
    <property type="molecule type" value="Genomic_DNA"/>
</dbReference>
<name>A0A834RG84_SARSC</name>
<dbReference type="SMART" id="SM00020">
    <property type="entry name" value="Tryp_SPc"/>
    <property type="match status" value="1"/>
</dbReference>
<keyword evidence="4" id="KW-0378">Hydrolase</keyword>
<gene>
    <name evidence="7" type="ORF">SSS_7773</name>
</gene>
<evidence type="ECO:0000256" key="2">
    <source>
        <dbReference type="ARBA" id="ARBA00022525"/>
    </source>
</evidence>
<dbReference type="OrthoDB" id="6348928at2759"/>
<accession>A0A834RG84</accession>
<feature type="region of interest" description="Disordered" evidence="5">
    <location>
        <begin position="142"/>
        <end position="201"/>
    </location>
</feature>
<keyword evidence="2" id="KW-0964">Secreted</keyword>
<comment type="subcellular location">
    <subcellularLocation>
        <location evidence="1">Secreted</location>
    </subcellularLocation>
</comment>
<dbReference type="InterPro" id="IPR018114">
    <property type="entry name" value="TRYPSIN_HIS"/>
</dbReference>
<keyword evidence="3" id="KW-1015">Disulfide bond</keyword>
<reference evidence="9" key="1">
    <citation type="journal article" date="2020" name="PLoS Negl. Trop. Dis.">
        <title>High-quality nuclear genome for Sarcoptes scabiei-A critical resource for a neglected parasite.</title>
        <authorList>
            <person name="Korhonen P.K."/>
            <person name="Gasser R.B."/>
            <person name="Ma G."/>
            <person name="Wang T."/>
            <person name="Stroehlein A.J."/>
            <person name="Young N.D."/>
            <person name="Ang C.S."/>
            <person name="Fernando D.D."/>
            <person name="Lu H.C."/>
            <person name="Taylor S."/>
            <person name="Reynolds S.L."/>
            <person name="Mofiz E."/>
            <person name="Najaraj S.H."/>
            <person name="Gowda H."/>
            <person name="Madugundu A."/>
            <person name="Renuse S."/>
            <person name="Holt D."/>
            <person name="Pandey A."/>
            <person name="Papenfuss A.T."/>
            <person name="Fischer K."/>
        </authorList>
    </citation>
    <scope>NUCLEOTIDE SEQUENCE [LARGE SCALE GENOMIC DNA]</scope>
</reference>
<dbReference type="PROSITE" id="PS00134">
    <property type="entry name" value="TRYPSIN_HIS"/>
    <property type="match status" value="1"/>
</dbReference>
<feature type="compositionally biased region" description="Low complexity" evidence="5">
    <location>
        <begin position="168"/>
        <end position="185"/>
    </location>
</feature>
<dbReference type="PROSITE" id="PS00135">
    <property type="entry name" value="TRYPSIN_SER"/>
    <property type="match status" value="1"/>
</dbReference>
<dbReference type="AlphaFoldDB" id="A0A834RG84"/>
<feature type="domain" description="Peptidase S1" evidence="6">
    <location>
        <begin position="266"/>
        <end position="512"/>
    </location>
</feature>
<dbReference type="InterPro" id="IPR043504">
    <property type="entry name" value="Peptidase_S1_PA_chymotrypsin"/>
</dbReference>
<reference evidence="7" key="2">
    <citation type="submission" date="2020-01" db="EMBL/GenBank/DDBJ databases">
        <authorList>
            <person name="Korhonen P.K.K."/>
            <person name="Guangxu M.G."/>
            <person name="Wang T.W."/>
            <person name="Stroehlein A.J.S."/>
            <person name="Young N.D."/>
            <person name="Ang C.-S.A."/>
            <person name="Fernando D.W.F."/>
            <person name="Lu H.L."/>
            <person name="Taylor S.T."/>
            <person name="Ehtesham M.E.M."/>
            <person name="Najaraj S.H.N."/>
            <person name="Harsha G.H.G."/>
            <person name="Madugundu A.M."/>
            <person name="Renuse S.R."/>
            <person name="Holt D.H."/>
            <person name="Pandey A.P."/>
            <person name="Papenfuss A.P."/>
            <person name="Gasser R.B.G."/>
            <person name="Fischer K.F."/>
        </authorList>
    </citation>
    <scope>NUCLEOTIDE SEQUENCE</scope>
    <source>
        <strain evidence="7">SSS_KF_BRIS2020</strain>
    </source>
</reference>
<proteinExistence type="predicted"/>
<evidence type="ECO:0000313" key="8">
    <source>
        <dbReference type="EnsemblMetazoa" id="KAF7496136.1"/>
    </source>
</evidence>
<keyword evidence="4" id="KW-0720">Serine protease</keyword>
<sequence>MRNVSLLFEPRKQYSKNGDIKISSRSILWKTTTTTILMMILVVIITVKSSTSSQFSLPKRPWLLPNRLNTTAISNVIANITSSNNLNQCLTPYGTPGECSDIRKCFYLILDLTILRQSVCFRNLLIPGVCCPLDGLNGLRPFKPMNGTSPNQKKKKPPFENDLDESIESSSIATVTSTTALTSTVPSESTTTQRPFHDRPLWNSKTTTKLISSTTTKPLPSIDDPFLNEINRPKPNLTEPIKNNSSLASSWPFSEVCGLTGRDGRIVGGENSLPGQWPWLAAIFLAANQKGSKYWCGGALITQNHILTAAHCLSDQRGQLYPKEKLLVKLGVYDLQASNFSKHQQTFSVIAIKQHPDFKRNGYYNDICLLQLDRDAKLIEDVVWPICLPDSILQRKNLQGYMATVVGWGTTKYGGQHSNIMQQISLPIWDNEDCDKRYLQPLNKNFLCAGFLEGGKDACQGDSGSPLMLTDHDGKWTIVGIVSFGNRCAQPGYPGVYTRVTEYSDWIRENLFRTKRF</sequence>
<evidence type="ECO:0000256" key="5">
    <source>
        <dbReference type="SAM" id="MobiDB-lite"/>
    </source>
</evidence>
<dbReference type="InterPro" id="IPR001314">
    <property type="entry name" value="Peptidase_S1A"/>
</dbReference>
<dbReference type="SUPFAM" id="SSF50494">
    <property type="entry name" value="Trypsin-like serine proteases"/>
    <property type="match status" value="1"/>
</dbReference>
<protein>
    <submittedName>
        <fullName evidence="7">Proclotting enzyme</fullName>
    </submittedName>
</protein>
<organism evidence="7">
    <name type="scientific">Sarcoptes scabiei</name>
    <name type="common">Itch mite</name>
    <name type="synonym">Acarus scabiei</name>
    <dbReference type="NCBI Taxonomy" id="52283"/>
    <lineage>
        <taxon>Eukaryota</taxon>
        <taxon>Metazoa</taxon>
        <taxon>Ecdysozoa</taxon>
        <taxon>Arthropoda</taxon>
        <taxon>Chelicerata</taxon>
        <taxon>Arachnida</taxon>
        <taxon>Acari</taxon>
        <taxon>Acariformes</taxon>
        <taxon>Sarcoptiformes</taxon>
        <taxon>Astigmata</taxon>
        <taxon>Psoroptidia</taxon>
        <taxon>Sarcoptoidea</taxon>
        <taxon>Sarcoptidae</taxon>
        <taxon>Sarcoptinae</taxon>
        <taxon>Sarcoptes</taxon>
    </lineage>
</organism>
<dbReference type="Proteomes" id="UP000070412">
    <property type="component" value="Unassembled WGS sequence"/>
</dbReference>
<dbReference type="PANTHER" id="PTHR24258">
    <property type="entry name" value="SERINE PROTEASE-RELATED"/>
    <property type="match status" value="1"/>
</dbReference>
<dbReference type="PROSITE" id="PS50240">
    <property type="entry name" value="TRYPSIN_DOM"/>
    <property type="match status" value="1"/>
</dbReference>
<keyword evidence="4" id="KW-0645">Protease</keyword>
<evidence type="ECO:0000259" key="6">
    <source>
        <dbReference type="PROSITE" id="PS50240"/>
    </source>
</evidence>
<dbReference type="PANTHER" id="PTHR24258:SF116">
    <property type="entry name" value="FI16631P1-RELATED"/>
    <property type="match status" value="1"/>
</dbReference>
<keyword evidence="9" id="KW-1185">Reference proteome</keyword>
<dbReference type="InterPro" id="IPR001254">
    <property type="entry name" value="Trypsin_dom"/>
</dbReference>
<dbReference type="EnsemblMetazoa" id="SSS_7773s_mrna">
    <property type="protein sequence ID" value="KAF7496136.1"/>
    <property type="gene ID" value="SSS_7773"/>
</dbReference>
<dbReference type="GO" id="GO:0006508">
    <property type="term" value="P:proteolysis"/>
    <property type="evidence" value="ECO:0007669"/>
    <property type="project" value="UniProtKB-KW"/>
</dbReference>
<evidence type="ECO:0000256" key="1">
    <source>
        <dbReference type="ARBA" id="ARBA00004613"/>
    </source>
</evidence>
<evidence type="ECO:0000313" key="7">
    <source>
        <dbReference type="EMBL" id="KAF7496136.1"/>
    </source>
</evidence>